<gene>
    <name evidence="1" type="ORF">Lsan_1903</name>
</gene>
<dbReference type="AlphaFoldDB" id="A0A0W0YVU4"/>
<reference evidence="1 2" key="1">
    <citation type="submission" date="2015-11" db="EMBL/GenBank/DDBJ databases">
        <title>Genomic analysis of 38 Legionella species identifies large and diverse effector repertoires.</title>
        <authorList>
            <person name="Burstein D."/>
            <person name="Amaro F."/>
            <person name="Zusman T."/>
            <person name="Lifshitz Z."/>
            <person name="Cohen O."/>
            <person name="Gilbert J.A."/>
            <person name="Pupko T."/>
            <person name="Shuman H.A."/>
            <person name="Segal G."/>
        </authorList>
    </citation>
    <scope>NUCLEOTIDE SEQUENCE [LARGE SCALE GENOMIC DNA]</scope>
    <source>
        <strain evidence="1 2">SC-63-C7</strain>
    </source>
</reference>
<evidence type="ECO:0000313" key="1">
    <source>
        <dbReference type="EMBL" id="KTD61005.1"/>
    </source>
</evidence>
<dbReference type="OrthoDB" id="5643019at2"/>
<dbReference type="PATRIC" id="fig|45074.5.peg.2029"/>
<dbReference type="Proteomes" id="UP000054703">
    <property type="component" value="Unassembled WGS sequence"/>
</dbReference>
<proteinExistence type="predicted"/>
<dbReference type="InterPro" id="IPR059097">
    <property type="entry name" value="Lart1_ADPRT"/>
</dbReference>
<dbReference type="Pfam" id="PF26393">
    <property type="entry name" value="Lart1_ADPRT"/>
    <property type="match status" value="1"/>
</dbReference>
<comment type="caution">
    <text evidence="1">The sequence shown here is derived from an EMBL/GenBank/DDBJ whole genome shotgun (WGS) entry which is preliminary data.</text>
</comment>
<sequence length="303" mass="35437">MYSKHSQFFQNRKEKLPPDIHFSNVIKTSAAIHELYRGFDNLTSVIFSLPTLLTGIFGKAYPEMIAIEQIKLHKLTNLSNDFHMVSMSEDFEVALDWGNKCFITIDPTLFRNFAVDIHETYSKNDLNLPGRMEREKEHVALAVLYCSIKKITINNKEIDNPFYLAISENNQEAIKAFNDIYGSFVSLLRNKYTKELDANEEKLALREHVAAYLQFYDKYSGANNPFNKTYQELVELYPDFMEYFFQLNPHQSKSDLIKDQALASSDNLFKEHYYTKSIDASFVYRPKEATTCYDDDWARPFYE</sequence>
<evidence type="ECO:0000313" key="2">
    <source>
        <dbReference type="Proteomes" id="UP000054703"/>
    </source>
</evidence>
<dbReference type="EMBL" id="LNYU01000044">
    <property type="protein sequence ID" value="KTD61005.1"/>
    <property type="molecule type" value="Genomic_DNA"/>
</dbReference>
<accession>A0A0W0YVU4</accession>
<dbReference type="RefSeq" id="WP_058514182.1">
    <property type="nucleotide sequence ID" value="NZ_CAAAIH010000056.1"/>
</dbReference>
<protein>
    <submittedName>
        <fullName evidence="1">Uncharacterized protein</fullName>
    </submittedName>
</protein>
<name>A0A0W0YVU4_9GAMM</name>
<keyword evidence="2" id="KW-1185">Reference proteome</keyword>
<organism evidence="1 2">
    <name type="scientific">Legionella santicrucis</name>
    <dbReference type="NCBI Taxonomy" id="45074"/>
    <lineage>
        <taxon>Bacteria</taxon>
        <taxon>Pseudomonadati</taxon>
        <taxon>Pseudomonadota</taxon>
        <taxon>Gammaproteobacteria</taxon>
        <taxon>Legionellales</taxon>
        <taxon>Legionellaceae</taxon>
        <taxon>Legionella</taxon>
    </lineage>
</organism>